<dbReference type="EMBL" id="JBJQOH010000006">
    <property type="protein sequence ID" value="KAL3684109.1"/>
    <property type="molecule type" value="Genomic_DNA"/>
</dbReference>
<accession>A0ABD3H3W4</accession>
<protein>
    <submittedName>
        <fullName evidence="2">Uncharacterized protein</fullName>
    </submittedName>
</protein>
<feature type="region of interest" description="Disordered" evidence="1">
    <location>
        <begin position="79"/>
        <end position="158"/>
    </location>
</feature>
<reference evidence="2 3" key="1">
    <citation type="submission" date="2024-09" db="EMBL/GenBank/DDBJ databases">
        <title>Chromosome-scale assembly of Riccia sorocarpa.</title>
        <authorList>
            <person name="Paukszto L."/>
        </authorList>
    </citation>
    <scope>NUCLEOTIDE SEQUENCE [LARGE SCALE GENOMIC DNA]</scope>
    <source>
        <strain evidence="2">LP-2024</strain>
        <tissue evidence="2">Aerial parts of the thallus</tissue>
    </source>
</reference>
<feature type="compositionally biased region" description="Low complexity" evidence="1">
    <location>
        <begin position="120"/>
        <end position="131"/>
    </location>
</feature>
<feature type="compositionally biased region" description="Basic and acidic residues" evidence="1">
    <location>
        <begin position="134"/>
        <end position="158"/>
    </location>
</feature>
<proteinExistence type="predicted"/>
<name>A0ABD3H3W4_9MARC</name>
<evidence type="ECO:0000256" key="1">
    <source>
        <dbReference type="SAM" id="MobiDB-lite"/>
    </source>
</evidence>
<comment type="caution">
    <text evidence="2">The sequence shown here is derived from an EMBL/GenBank/DDBJ whole genome shotgun (WGS) entry which is preliminary data.</text>
</comment>
<evidence type="ECO:0000313" key="2">
    <source>
        <dbReference type="EMBL" id="KAL3684109.1"/>
    </source>
</evidence>
<dbReference type="AlphaFoldDB" id="A0ABD3H3W4"/>
<gene>
    <name evidence="2" type="ORF">R1sor_002131</name>
</gene>
<keyword evidence="3" id="KW-1185">Reference proteome</keyword>
<organism evidence="2 3">
    <name type="scientific">Riccia sorocarpa</name>
    <dbReference type="NCBI Taxonomy" id="122646"/>
    <lineage>
        <taxon>Eukaryota</taxon>
        <taxon>Viridiplantae</taxon>
        <taxon>Streptophyta</taxon>
        <taxon>Embryophyta</taxon>
        <taxon>Marchantiophyta</taxon>
        <taxon>Marchantiopsida</taxon>
        <taxon>Marchantiidae</taxon>
        <taxon>Marchantiales</taxon>
        <taxon>Ricciaceae</taxon>
        <taxon>Riccia</taxon>
    </lineage>
</organism>
<evidence type="ECO:0000313" key="3">
    <source>
        <dbReference type="Proteomes" id="UP001633002"/>
    </source>
</evidence>
<dbReference type="Proteomes" id="UP001633002">
    <property type="component" value="Unassembled WGS sequence"/>
</dbReference>
<sequence>MYTTQVYYLWSNGSSSYHSRPYAQTGGKRKDREEEVTPAMIAIRADPIIHLLETSGRREAWRCDPCNTKGSGYMSCKNHIESERHQKIIPPPDKMPRGQGDTPTNPNVEPDVPKEKLRNTASSSAQTTPPTLRNELRPHSTARKLEWEAHKEEDNEHA</sequence>